<evidence type="ECO:0000256" key="2">
    <source>
        <dbReference type="ARBA" id="ARBA00004651"/>
    </source>
</evidence>
<keyword evidence="8 10" id="KW-1133">Transmembrane helix</keyword>
<proteinExistence type="inferred from homology"/>
<keyword evidence="9 10" id="KW-0472">Membrane</keyword>
<evidence type="ECO:0000256" key="6">
    <source>
        <dbReference type="ARBA" id="ARBA00022475"/>
    </source>
</evidence>
<feature type="transmembrane region" description="Helical" evidence="10">
    <location>
        <begin position="175"/>
        <end position="192"/>
    </location>
</feature>
<dbReference type="AlphaFoldDB" id="A0AAE9ZLJ2"/>
<feature type="transmembrane region" description="Helical" evidence="10">
    <location>
        <begin position="100"/>
        <end position="119"/>
    </location>
</feature>
<organism evidence="11 12">
    <name type="scientific">Hyphococcus flavus</name>
    <dbReference type="NCBI Taxonomy" id="1866326"/>
    <lineage>
        <taxon>Bacteria</taxon>
        <taxon>Pseudomonadati</taxon>
        <taxon>Pseudomonadota</taxon>
        <taxon>Alphaproteobacteria</taxon>
        <taxon>Parvularculales</taxon>
        <taxon>Parvularculaceae</taxon>
        <taxon>Hyphococcus</taxon>
    </lineage>
</organism>
<evidence type="ECO:0000256" key="10">
    <source>
        <dbReference type="SAM" id="Phobius"/>
    </source>
</evidence>
<evidence type="ECO:0000256" key="1">
    <source>
        <dbReference type="ARBA" id="ARBA00002672"/>
    </source>
</evidence>
<evidence type="ECO:0000256" key="5">
    <source>
        <dbReference type="ARBA" id="ARBA00022448"/>
    </source>
</evidence>
<comment type="subcellular location">
    <subcellularLocation>
        <location evidence="2">Cell membrane</location>
        <topology evidence="2">Multi-pass membrane protein</topology>
    </subcellularLocation>
</comment>
<accession>A0AAE9ZLJ2</accession>
<evidence type="ECO:0000256" key="9">
    <source>
        <dbReference type="ARBA" id="ARBA00023136"/>
    </source>
</evidence>
<evidence type="ECO:0000256" key="8">
    <source>
        <dbReference type="ARBA" id="ARBA00022989"/>
    </source>
</evidence>
<protein>
    <recommendedName>
        <fullName evidence="4">Nicotinamide riboside transporter PnuC</fullName>
    </recommendedName>
</protein>
<dbReference type="NCBIfam" id="TIGR01528">
    <property type="entry name" value="NMN_trans_PnuC"/>
    <property type="match status" value="1"/>
</dbReference>
<keyword evidence="12" id="KW-1185">Reference proteome</keyword>
<evidence type="ECO:0000313" key="12">
    <source>
        <dbReference type="Proteomes" id="UP001214043"/>
    </source>
</evidence>
<comment type="function">
    <text evidence="1">Required for nicotinamide riboside transport across the inner membrane.</text>
</comment>
<keyword evidence="6" id="KW-1003">Cell membrane</keyword>
<sequence>MSAAFDFLHAMIGERPIEIAAVILGLCNITLLIRRSIWNYPFGIVMVILYMKIFYDAKLYADTVLQIFFVIVQIYGLIHWHNKRDATGLVIVRRITRSQAFAYAIIGAGGVGVIGTAFSRLTDAALPYWDSTILVFSIIAQILLARRRLENWLVWVGVDIVAIGVYWAKGLYPTAGLYAVFLVLATVGYFNWRRAYKSGEAVDS</sequence>
<feature type="transmembrane region" description="Helical" evidence="10">
    <location>
        <begin position="125"/>
        <end position="145"/>
    </location>
</feature>
<dbReference type="RefSeq" id="WP_274494864.1">
    <property type="nucleotide sequence ID" value="NZ_CP118166.1"/>
</dbReference>
<dbReference type="PANTHER" id="PTHR36122:SF2">
    <property type="entry name" value="NICOTINAMIDE RIBOSIDE TRANSPORTER PNUC"/>
    <property type="match status" value="1"/>
</dbReference>
<gene>
    <name evidence="11" type="primary">pnuC</name>
    <name evidence="11" type="ORF">PUV54_06825</name>
</gene>
<reference evidence="11" key="1">
    <citation type="submission" date="2023-02" db="EMBL/GenBank/DDBJ databases">
        <title>Genome sequence of Hyphococcus flavus.</title>
        <authorList>
            <person name="Rong J.-C."/>
            <person name="Zhao Q."/>
            <person name="Yi M."/>
            <person name="Wu J.-Y."/>
        </authorList>
    </citation>
    <scope>NUCLEOTIDE SEQUENCE</scope>
    <source>
        <strain evidence="11">MCCC 1K03223</strain>
    </source>
</reference>
<dbReference type="Pfam" id="PF04973">
    <property type="entry name" value="NMN_transporter"/>
    <property type="match status" value="1"/>
</dbReference>
<keyword evidence="5" id="KW-0813">Transport</keyword>
<dbReference type="GO" id="GO:0005886">
    <property type="term" value="C:plasma membrane"/>
    <property type="evidence" value="ECO:0007669"/>
    <property type="project" value="UniProtKB-SubCell"/>
</dbReference>
<evidence type="ECO:0000256" key="3">
    <source>
        <dbReference type="ARBA" id="ARBA00006669"/>
    </source>
</evidence>
<feature type="transmembrane region" description="Helical" evidence="10">
    <location>
        <begin position="152"/>
        <end position="169"/>
    </location>
</feature>
<evidence type="ECO:0000256" key="7">
    <source>
        <dbReference type="ARBA" id="ARBA00022692"/>
    </source>
</evidence>
<dbReference type="GO" id="GO:0034257">
    <property type="term" value="F:nicotinamide riboside transmembrane transporter activity"/>
    <property type="evidence" value="ECO:0007669"/>
    <property type="project" value="InterPro"/>
</dbReference>
<dbReference type="KEGG" id="hfl:PUV54_06825"/>
<dbReference type="InterPro" id="IPR006419">
    <property type="entry name" value="NMN_transpt_PnuC"/>
</dbReference>
<keyword evidence="7 10" id="KW-0812">Transmembrane</keyword>
<evidence type="ECO:0000313" key="11">
    <source>
        <dbReference type="EMBL" id="WDI32910.1"/>
    </source>
</evidence>
<dbReference type="EMBL" id="CP118166">
    <property type="protein sequence ID" value="WDI32910.1"/>
    <property type="molecule type" value="Genomic_DNA"/>
</dbReference>
<feature type="transmembrane region" description="Helical" evidence="10">
    <location>
        <begin position="16"/>
        <end position="33"/>
    </location>
</feature>
<feature type="transmembrane region" description="Helical" evidence="10">
    <location>
        <begin position="40"/>
        <end position="57"/>
    </location>
</feature>
<comment type="similarity">
    <text evidence="3">Belongs to the nicotinamide ribonucleoside (NR) uptake permease (TC 4.B.1) family.</text>
</comment>
<name>A0AAE9ZLJ2_9PROT</name>
<dbReference type="Proteomes" id="UP001214043">
    <property type="component" value="Chromosome"/>
</dbReference>
<evidence type="ECO:0000256" key="4">
    <source>
        <dbReference type="ARBA" id="ARBA00017522"/>
    </source>
</evidence>
<feature type="transmembrane region" description="Helical" evidence="10">
    <location>
        <begin position="63"/>
        <end position="80"/>
    </location>
</feature>
<dbReference type="PANTHER" id="PTHR36122">
    <property type="entry name" value="NICOTINAMIDE RIBOSIDE TRANSPORTER PNUC"/>
    <property type="match status" value="1"/>
</dbReference>